<dbReference type="Gene3D" id="2.170.300.10">
    <property type="entry name" value="Tie2 ligand-binding domain superfamily"/>
    <property type="match status" value="1"/>
</dbReference>
<dbReference type="AlphaFoldDB" id="A0AAN9ALT0"/>
<dbReference type="InterPro" id="IPR029021">
    <property type="entry name" value="Prot-tyrosine_phosphatase-like"/>
</dbReference>
<dbReference type="Pfam" id="PF00102">
    <property type="entry name" value="Y_phosphatase"/>
    <property type="match status" value="2"/>
</dbReference>
<dbReference type="InterPro" id="IPR000387">
    <property type="entry name" value="Tyr_Pase_dom"/>
</dbReference>
<dbReference type="PRINTS" id="PR00700">
    <property type="entry name" value="PRTYPHPHTASE"/>
</dbReference>
<dbReference type="Gene3D" id="3.90.190.10">
    <property type="entry name" value="Protein tyrosine phosphatase superfamily"/>
    <property type="match status" value="2"/>
</dbReference>
<evidence type="ECO:0000256" key="6">
    <source>
        <dbReference type="SAM" id="MobiDB-lite"/>
    </source>
</evidence>
<comment type="caution">
    <text evidence="10">The sequence shown here is derived from an EMBL/GenBank/DDBJ whole genome shotgun (WGS) entry which is preliminary data.</text>
</comment>
<keyword evidence="4" id="KW-0904">Protein phosphatase</keyword>
<gene>
    <name evidence="10" type="ORF">V1264_024947</name>
</gene>
<dbReference type="EMBL" id="JBAMIC010002565">
    <property type="protein sequence ID" value="KAK7089200.1"/>
    <property type="molecule type" value="Genomic_DNA"/>
</dbReference>
<feature type="domain" description="Tyrosine specific protein phosphatases" evidence="9">
    <location>
        <begin position="832"/>
        <end position="907"/>
    </location>
</feature>
<keyword evidence="7" id="KW-1133">Transmembrane helix</keyword>
<dbReference type="InterPro" id="IPR050348">
    <property type="entry name" value="Protein-Tyr_Phosphatase"/>
</dbReference>
<evidence type="ECO:0000259" key="9">
    <source>
        <dbReference type="PROSITE" id="PS50056"/>
    </source>
</evidence>
<dbReference type="Proteomes" id="UP001374579">
    <property type="component" value="Unassembled WGS sequence"/>
</dbReference>
<keyword evidence="11" id="KW-1185">Reference proteome</keyword>
<protein>
    <recommendedName>
        <fullName evidence="2">protein-tyrosine-phosphatase</fullName>
        <ecNumber evidence="2">3.1.3.48</ecNumber>
    </recommendedName>
</protein>
<dbReference type="PANTHER" id="PTHR19134:SF562">
    <property type="entry name" value="PROTEIN-TYROSINE-PHOSPHATASE"/>
    <property type="match status" value="1"/>
</dbReference>
<dbReference type="InterPro" id="IPR002049">
    <property type="entry name" value="LE_dom"/>
</dbReference>
<keyword evidence="3" id="KW-0378">Hydrolase</keyword>
<dbReference type="InterPro" id="IPR016130">
    <property type="entry name" value="Tyr_Pase_AS"/>
</dbReference>
<dbReference type="PROSITE" id="PS00383">
    <property type="entry name" value="TYR_PHOSPHATASE_1"/>
    <property type="match status" value="1"/>
</dbReference>
<dbReference type="FunFam" id="3.90.190.10:FF:000102">
    <property type="entry name" value="Receptor-type tyrosine-protein phosphatase"/>
    <property type="match status" value="1"/>
</dbReference>
<dbReference type="CDD" id="cd00047">
    <property type="entry name" value="PTPc"/>
    <property type="match status" value="2"/>
</dbReference>
<dbReference type="InterPro" id="IPR000242">
    <property type="entry name" value="PTP_cat"/>
</dbReference>
<feature type="region of interest" description="Disordered" evidence="6">
    <location>
        <begin position="214"/>
        <end position="261"/>
    </location>
</feature>
<keyword evidence="7" id="KW-0812">Transmembrane</keyword>
<keyword evidence="7" id="KW-0472">Membrane</keyword>
<dbReference type="PANTHER" id="PTHR19134">
    <property type="entry name" value="RECEPTOR-TYPE TYROSINE-PROTEIN PHOSPHATASE"/>
    <property type="match status" value="1"/>
</dbReference>
<dbReference type="GO" id="GO:0004725">
    <property type="term" value="F:protein tyrosine phosphatase activity"/>
    <property type="evidence" value="ECO:0007669"/>
    <property type="project" value="UniProtKB-EC"/>
</dbReference>
<dbReference type="PROSITE" id="PS50056">
    <property type="entry name" value="TYR_PHOSPHATASE_2"/>
    <property type="match status" value="2"/>
</dbReference>
<reference evidence="10 11" key="1">
    <citation type="submission" date="2024-02" db="EMBL/GenBank/DDBJ databases">
        <title>Chromosome-scale genome assembly of the rough periwinkle Littorina saxatilis.</title>
        <authorList>
            <person name="De Jode A."/>
            <person name="Faria R."/>
            <person name="Formenti G."/>
            <person name="Sims Y."/>
            <person name="Smith T.P."/>
            <person name="Tracey A."/>
            <person name="Wood J.M.D."/>
            <person name="Zagrodzka Z.B."/>
            <person name="Johannesson K."/>
            <person name="Butlin R.K."/>
            <person name="Leder E.H."/>
        </authorList>
    </citation>
    <scope>NUCLEOTIDE SEQUENCE [LARGE SCALE GENOMIC DNA]</scope>
    <source>
        <strain evidence="10">Snail1</strain>
        <tissue evidence="10">Muscle</tissue>
    </source>
</reference>
<evidence type="ECO:0000256" key="4">
    <source>
        <dbReference type="ARBA" id="ARBA00022912"/>
    </source>
</evidence>
<feature type="domain" description="Tyrosine specific protein phosphatases" evidence="9">
    <location>
        <begin position="544"/>
        <end position="617"/>
    </location>
</feature>
<evidence type="ECO:0000256" key="7">
    <source>
        <dbReference type="SAM" id="Phobius"/>
    </source>
</evidence>
<dbReference type="PRINTS" id="PR00011">
    <property type="entry name" value="EGFLAMININ"/>
</dbReference>
<dbReference type="SMART" id="SM00404">
    <property type="entry name" value="PTPc_motif"/>
    <property type="match status" value="2"/>
</dbReference>
<dbReference type="SUPFAM" id="SSF52799">
    <property type="entry name" value="(Phosphotyrosine protein) phosphatases II"/>
    <property type="match status" value="2"/>
</dbReference>
<feature type="compositionally biased region" description="Polar residues" evidence="6">
    <location>
        <begin position="214"/>
        <end position="225"/>
    </location>
</feature>
<dbReference type="InterPro" id="IPR003595">
    <property type="entry name" value="Tyr_Pase_cat"/>
</dbReference>
<feature type="domain" description="Tyrosine-protein phosphatase" evidence="8">
    <location>
        <begin position="370"/>
        <end position="626"/>
    </location>
</feature>
<dbReference type="EC" id="3.1.3.48" evidence="2"/>
<dbReference type="InterPro" id="IPR000742">
    <property type="entry name" value="EGF"/>
</dbReference>
<evidence type="ECO:0000259" key="8">
    <source>
        <dbReference type="PROSITE" id="PS50055"/>
    </source>
</evidence>
<evidence type="ECO:0000256" key="1">
    <source>
        <dbReference type="ARBA" id="ARBA00009580"/>
    </source>
</evidence>
<feature type="domain" description="Tyrosine-protein phosphatase" evidence="8">
    <location>
        <begin position="656"/>
        <end position="916"/>
    </location>
</feature>
<evidence type="ECO:0000256" key="5">
    <source>
        <dbReference type="ARBA" id="ARBA00051722"/>
    </source>
</evidence>
<evidence type="ECO:0000256" key="2">
    <source>
        <dbReference type="ARBA" id="ARBA00013064"/>
    </source>
</evidence>
<sequence length="935" mass="105839">MTLEVTKCTRVVNQRYCHLKGCSDDYWDSGCDMRCGNCSNGEVCDKVTGHCSSCPPGIKPPLCDTECETGTYGHNCTQTCSAGCEDVCDKVSGHCTCKPGWLGPACDAVCPGRTYGLNCMQNCSAHCNGTCDKATGHCACNRGYIPPLCLTEILIDKMEAQFTIIGGAVGGSVVVLVVIIIIVVIVVRRRRSRPKAKETKENITRDQTIQQVNIYQNVSNATNGTMGDIGRDTNRQADTKPKEAPRPEPRKKRSTNKTKPVVNAEATYVNRAFEERCINPAEPHCLHDSLPPRVIAPVARDDAFECVEEDDVNVELEDNEVDLEVEKQYNAEVRERVYYNDGVYMTSAGSDLKLDTVQESLLEKLRGETIDQEFESLPLGLTKAHDTGAKDENYYKNRFKSIVPYDDTRVVLYGDPDPGSSDYINASFVAGLRSPEAYIAAQGPNRNTVRDFWKMVWQEQVTHIVMLTNVKEGKKKKCEQYWPPPGKKVKYGSVDVTGLEVHERAHYVMRTFHIMAEDGSVRRVAQYHYTMWPDHGIPTTTGLVDFWRTVSTSHRQQQQSSPLLVHCSAGVGRTGTFIGLDILMDQLQQENHIDFCQVVNDMRNDRCNMVQAKSQYCILHEAVLEAYTSQDSRLTVSTFDSVFKHHVDPHHSNSRIDTEFKKLKQMKVLMQKPRNTEAEKEENINKNRYLDILPEDRYLVHLTIPFGERSDYINAIVMTTFTEQHGSILTQLPLRDTMVDMWRLVVGSHVSLIVSLGSEIVQSEEKSCYWPREENQSLTFGPFEIYQTSRSTLRKHLMRYNLSLQYQGQASPRSVELLHYSDWKGDLPGSVEDLVHLVVTVLSAQSQQGHSPLLFQCSDGATKSGLFHAICDVINRMTSEGEIDAYMAVRHIQIVRPQCLMSKAQYRFIYRAVQEYKEYKEYKKRNEVYDNASLL</sequence>
<comment type="catalytic activity">
    <reaction evidence="5">
        <text>O-phospho-L-tyrosyl-[protein] + H2O = L-tyrosyl-[protein] + phosphate</text>
        <dbReference type="Rhea" id="RHEA:10684"/>
        <dbReference type="Rhea" id="RHEA-COMP:10136"/>
        <dbReference type="Rhea" id="RHEA-COMP:20101"/>
        <dbReference type="ChEBI" id="CHEBI:15377"/>
        <dbReference type="ChEBI" id="CHEBI:43474"/>
        <dbReference type="ChEBI" id="CHEBI:46858"/>
        <dbReference type="ChEBI" id="CHEBI:61978"/>
        <dbReference type="EC" id="3.1.3.48"/>
    </reaction>
</comment>
<dbReference type="PROSITE" id="PS50055">
    <property type="entry name" value="TYR_PHOSPHATASE_PTP"/>
    <property type="match status" value="2"/>
</dbReference>
<comment type="similarity">
    <text evidence="1">Belongs to the protein-tyrosine phosphatase family.</text>
</comment>
<evidence type="ECO:0000313" key="10">
    <source>
        <dbReference type="EMBL" id="KAK7089200.1"/>
    </source>
</evidence>
<evidence type="ECO:0000256" key="3">
    <source>
        <dbReference type="ARBA" id="ARBA00022801"/>
    </source>
</evidence>
<evidence type="ECO:0000313" key="11">
    <source>
        <dbReference type="Proteomes" id="UP001374579"/>
    </source>
</evidence>
<dbReference type="SMART" id="SM00181">
    <property type="entry name" value="EGF"/>
    <property type="match status" value="3"/>
</dbReference>
<dbReference type="CDD" id="cd00055">
    <property type="entry name" value="EGF_Lam"/>
    <property type="match status" value="1"/>
</dbReference>
<feature type="compositionally biased region" description="Basic and acidic residues" evidence="6">
    <location>
        <begin position="229"/>
        <end position="248"/>
    </location>
</feature>
<name>A0AAN9ALT0_9CAEN</name>
<organism evidence="10 11">
    <name type="scientific">Littorina saxatilis</name>
    <dbReference type="NCBI Taxonomy" id="31220"/>
    <lineage>
        <taxon>Eukaryota</taxon>
        <taxon>Metazoa</taxon>
        <taxon>Spiralia</taxon>
        <taxon>Lophotrochozoa</taxon>
        <taxon>Mollusca</taxon>
        <taxon>Gastropoda</taxon>
        <taxon>Caenogastropoda</taxon>
        <taxon>Littorinimorpha</taxon>
        <taxon>Littorinoidea</taxon>
        <taxon>Littorinidae</taxon>
        <taxon>Littorina</taxon>
    </lineage>
</organism>
<feature type="transmembrane region" description="Helical" evidence="7">
    <location>
        <begin position="164"/>
        <end position="187"/>
    </location>
</feature>
<dbReference type="SMART" id="SM00194">
    <property type="entry name" value="PTPc"/>
    <property type="match status" value="2"/>
</dbReference>
<proteinExistence type="inferred from homology"/>
<accession>A0AAN9ALT0</accession>